<evidence type="ECO:0000313" key="3">
    <source>
        <dbReference type="Proteomes" id="UP000799440"/>
    </source>
</evidence>
<dbReference type="AlphaFoldDB" id="A0A6A6VND7"/>
<keyword evidence="3" id="KW-1185">Reference proteome</keyword>
<dbReference type="Proteomes" id="UP000799440">
    <property type="component" value="Unassembled WGS sequence"/>
</dbReference>
<evidence type="ECO:0000256" key="1">
    <source>
        <dbReference type="SAM" id="MobiDB-lite"/>
    </source>
</evidence>
<proteinExistence type="predicted"/>
<evidence type="ECO:0000313" key="2">
    <source>
        <dbReference type="EMBL" id="KAF2751070.1"/>
    </source>
</evidence>
<dbReference type="OrthoDB" id="10681730at2759"/>
<feature type="compositionally biased region" description="Polar residues" evidence="1">
    <location>
        <begin position="319"/>
        <end position="328"/>
    </location>
</feature>
<dbReference type="EMBL" id="MU006562">
    <property type="protein sequence ID" value="KAF2751070.1"/>
    <property type="molecule type" value="Genomic_DNA"/>
</dbReference>
<reference evidence="2" key="1">
    <citation type="journal article" date="2020" name="Stud. Mycol.">
        <title>101 Dothideomycetes genomes: a test case for predicting lifestyles and emergence of pathogens.</title>
        <authorList>
            <person name="Haridas S."/>
            <person name="Albert R."/>
            <person name="Binder M."/>
            <person name="Bloem J."/>
            <person name="Labutti K."/>
            <person name="Salamov A."/>
            <person name="Andreopoulos B."/>
            <person name="Baker S."/>
            <person name="Barry K."/>
            <person name="Bills G."/>
            <person name="Bluhm B."/>
            <person name="Cannon C."/>
            <person name="Castanera R."/>
            <person name="Culley D."/>
            <person name="Daum C."/>
            <person name="Ezra D."/>
            <person name="Gonzalez J."/>
            <person name="Henrissat B."/>
            <person name="Kuo A."/>
            <person name="Liang C."/>
            <person name="Lipzen A."/>
            <person name="Lutzoni F."/>
            <person name="Magnuson J."/>
            <person name="Mondo S."/>
            <person name="Nolan M."/>
            <person name="Ohm R."/>
            <person name="Pangilinan J."/>
            <person name="Park H.-J."/>
            <person name="Ramirez L."/>
            <person name="Alfaro M."/>
            <person name="Sun H."/>
            <person name="Tritt A."/>
            <person name="Yoshinaga Y."/>
            <person name="Zwiers L.-H."/>
            <person name="Turgeon B."/>
            <person name="Goodwin S."/>
            <person name="Spatafora J."/>
            <person name="Crous P."/>
            <person name="Grigoriev I."/>
        </authorList>
    </citation>
    <scope>NUCLEOTIDE SEQUENCE</scope>
    <source>
        <strain evidence="2">CBS 119925</strain>
    </source>
</reference>
<sequence length="561" mass="62414">MVLSPRSTHCSLASLAHHLGDTFLTQAHPPAQNLLSHTNQTYIHNHLPTIYFAPARSLLEAAKSLVRPTLVPKSIRGLFSRTVVAGPPAVDVATNPARHVRSNVHPRTAAARNANYNRGPAVLTEVKHTSTLFSSNLSQQTRIKRARFKNGGKSYPFMFARDCGHAIHPAHRNYTDEVCPYCRFCRVLGDVLDYQQKVAQRGGIVASRKSDPRGHSALIRGDAAGRKRKRVVSAQHGAGIPSQDEGPDCWIEAKVEYADYGPILQAMVERETAWFTERFCDGSIVPRFPWAKHSATFALVLYMKLEARVPDWYWGADGQNPQNRQSHNAGMPVRAPKSRRTDHGVEFMELAQVSSGPFDYLALSNGPGRHQASFKRQHGLYEPGTWASPEGHIKVETSWSSAGTDHFFWHKVLLEKQDIVGWVKDLLALPADYYENDQDMTEGNQAYGKANAINETAKTAGPTKKRKFAEADGDNKQAYGEVNPINDTTGTAVRTKERKVAEAGNEHIPVARTVIEVIGVEVDEKLKLMRASSSMTGFDLYNFHHAQEPPRIRRGREFFAG</sequence>
<organism evidence="2 3">
    <name type="scientific">Sporormia fimetaria CBS 119925</name>
    <dbReference type="NCBI Taxonomy" id="1340428"/>
    <lineage>
        <taxon>Eukaryota</taxon>
        <taxon>Fungi</taxon>
        <taxon>Dikarya</taxon>
        <taxon>Ascomycota</taxon>
        <taxon>Pezizomycotina</taxon>
        <taxon>Dothideomycetes</taxon>
        <taxon>Pleosporomycetidae</taxon>
        <taxon>Pleosporales</taxon>
        <taxon>Sporormiaceae</taxon>
        <taxon>Sporormia</taxon>
    </lineage>
</organism>
<protein>
    <submittedName>
        <fullName evidence="2">Uncharacterized protein</fullName>
    </submittedName>
</protein>
<name>A0A6A6VND7_9PLEO</name>
<feature type="region of interest" description="Disordered" evidence="1">
    <location>
        <begin position="318"/>
        <end position="337"/>
    </location>
</feature>
<gene>
    <name evidence="2" type="ORF">M011DRAFT_473588</name>
</gene>
<accession>A0A6A6VND7</accession>